<evidence type="ECO:0000256" key="10">
    <source>
        <dbReference type="ARBA" id="ARBA00029496"/>
    </source>
</evidence>
<dbReference type="GO" id="GO:0004519">
    <property type="term" value="F:endonuclease activity"/>
    <property type="evidence" value="ECO:0007669"/>
    <property type="project" value="UniProtKB-KW"/>
</dbReference>
<evidence type="ECO:0000256" key="5">
    <source>
        <dbReference type="ARBA" id="ARBA00022771"/>
    </source>
</evidence>
<evidence type="ECO:0000256" key="9">
    <source>
        <dbReference type="ARBA" id="ARBA00023242"/>
    </source>
</evidence>
<feature type="region of interest" description="Disordered" evidence="12">
    <location>
        <begin position="1337"/>
        <end position="1422"/>
    </location>
</feature>
<keyword evidence="15" id="KW-1185">Reference proteome</keyword>
<dbReference type="Pfam" id="PF09494">
    <property type="entry name" value="Slx4"/>
    <property type="match status" value="1"/>
</dbReference>
<evidence type="ECO:0000313" key="17">
    <source>
        <dbReference type="RefSeq" id="XP_067162253.1"/>
    </source>
</evidence>
<organism evidence="15 16">
    <name type="scientific">Apteryx mantelli</name>
    <name type="common">North Island brown kiwi</name>
    <dbReference type="NCBI Taxonomy" id="2696672"/>
    <lineage>
        <taxon>Eukaryota</taxon>
        <taxon>Metazoa</taxon>
        <taxon>Chordata</taxon>
        <taxon>Craniata</taxon>
        <taxon>Vertebrata</taxon>
        <taxon>Euteleostomi</taxon>
        <taxon>Archelosauria</taxon>
        <taxon>Archosauria</taxon>
        <taxon>Dinosauria</taxon>
        <taxon>Saurischia</taxon>
        <taxon>Theropoda</taxon>
        <taxon>Coelurosauria</taxon>
        <taxon>Aves</taxon>
        <taxon>Palaeognathae</taxon>
        <taxon>Apterygiformes</taxon>
        <taxon>Apterygidae</taxon>
        <taxon>Apteryx</taxon>
    </lineage>
</organism>
<evidence type="ECO:0000259" key="13">
    <source>
        <dbReference type="PROSITE" id="PS50097"/>
    </source>
</evidence>
<sequence length="1884" mass="206799">MDELDNDFKELWANLLGRAKKKAGDAEASKKVQNRTKNTATRSKSKRGKAAAKSQNHHCFPVVKGRDLPQNLGPKEQTGMHKEDDDAVACSSGGASQEDGRRNIFPASQLDTVAGDSTQRTLTVSAQSGSSQTTLSFHPATQPETCSSPILKTPLLSGSKVRVAELVVERMQQFKRVAPEQLKHSLDDSLPKAVASGNFPDESKEENPPENGTHDLPSTEHDGALALALQQEIKEKVPESLEEEGLFFCQICQKDLSAMNTTRREQHVNRCLDEMEEAQMSSSSKPPVPECPICGKQFQTPQSRATHLKRCAAEMDVPPKLLLQAVQLQVSMLGGAPLQYPSNQPSRSKRKGSSKEDSKKKQKRAKMETKDEDLQVAMAMSRSLLEQEKREQAISVTNVKPVVALPIKWKPGSEKKRRKRGPTAPPPLLLQDPETARKRIEERVAMLLAEEVEFPPTPRLPTSRILEDGSGKAAWLMPLPKTKDCFLWNCSALTGPCDPELFYTAGLTPPIVPWKPVQNCKSEIVLPSVGSDQPEVSQQLQPDLSSHNPTSIEVGGKTSDESKSGPEGDGQFSSQSQKDVQTLQDLVDLAREGLTLTQWNLDVNHVQEAEQSGKEATSSDTPLSGFVPQSKEKRFLRSSCKSSSLRLLAADFSTMVNNPHLSDVQFQVDSGEVLYAHMFVLYARCPQAVQIVHSEGFLVEEDGNEQTRRVLLSDVTGEAACAFLRYLYAADADIPAGMLPQLGALAARFGVTELMAKCENSTGESQVSSGVDSEDDLISVTDDKDCENRAENFQELLKSVWVGEDEEEEAVLSPECQKEDDNGVGEQELEEIYEFAATQRKMVQGETEVSEGTDYSICSDTEAAQGVNQQTEKEEAKRSESASISHDFKDLREDNDVERSKCELSEQEEKMQNINRCKNVNATQITSVPCQFEPQKWGVASYGTTANEGETIRRWEGEKDSKSSQVSHNLGEEDHLEEQFTSSHSDTDMNENYKCLFSANQIEYCEPSPMKEAIKESGEAFSEKHVDVSDLLTYSKSQKDLSPRRNGFCGSPPPKPCMPLFPAVGSSPMSPKSNRKFPREAKTPKKNRIKKSFPSHKISFQKASELDITSENENTESTISPEELSCTDLNKHKHASVLSSPVIRTQDVAVQGKKEADVIVLSSGDEMELEQEKSSPELGSPPKEMEIPGQLKCASIEQGPEIPKPEHNSSSVTETEQRSSQVSCSITDAVHTNNDVTVSTELPLSSQVGACIESKQSLNLSHEEGLGHEESSGTDSSWLVPDTPLLSKSRNFSTQTQVTSINCIKRPRSKLGTKSLAVGYNDHEMAVSFVKVPETTLSDKQLPKENSVSERNPSSSPATEPFSMDTPSVSAVDPVLSPGNTSMKRKCAKSSSMSKPVPPSHERSLEDEADTSVVEIKDSEGEKEASLLSLGSSVLLCDEPPIPVDDCWHAEYLSPVRGNSQNSSRLGRASVSAAGSPKPDSWPDQWESPVQAQGIKGSTPLRGSPGDRRTTLLHLEKSPVEACSSVGSRLSYLNSKLWNDWGGGEEEEEDELPEMLPLSQRVSAAAGACQTELVKTPEPACQERDKPPETPMTPMPAYSIMETPELKKELSRFGVRPLPKRQMVLKLKEIFQYTHQDMDADLEDEIWSSQPPLQRSPAKLSRQSKANRTAGGKRAKGSNAARKKKQAVTASSVLAVGSAGDDLVGPPETGYAGAKEGIEMTYQSREAREQKRPNVSPERGSLAADEEELMLSASQESASSSLDGSDISLGLQSSFANEFEACTLESEEEEEELPASQAAAKEADKLEAVRNYIRSNAALYRKILFYEPLELAVLHSELKQNGIKIAKAKLLDFLDAHCITFTTAAARKEKEQKGKGNKKRRRRY</sequence>
<dbReference type="GO" id="GO:0003677">
    <property type="term" value="F:DNA binding"/>
    <property type="evidence" value="ECO:0007669"/>
    <property type="project" value="InterPro"/>
</dbReference>
<dbReference type="RefSeq" id="XP_067162253.1">
    <property type="nucleotide sequence ID" value="XM_067306152.1"/>
</dbReference>
<keyword evidence="16 17" id="KW-0378">Hydrolase</keyword>
<feature type="region of interest" description="Disordered" evidence="12">
    <location>
        <begin position="863"/>
        <end position="897"/>
    </location>
</feature>
<keyword evidence="4 11" id="KW-0227">DNA damage</keyword>
<evidence type="ECO:0000256" key="1">
    <source>
        <dbReference type="ARBA" id="ARBA00004123"/>
    </source>
</evidence>
<feature type="compositionally biased region" description="Basic residues" evidence="12">
    <location>
        <begin position="1671"/>
        <end position="1686"/>
    </location>
</feature>
<evidence type="ECO:0000256" key="12">
    <source>
        <dbReference type="SAM" id="MobiDB-lite"/>
    </source>
</evidence>
<feature type="region of interest" description="Disordered" evidence="12">
    <location>
        <begin position="1642"/>
        <end position="1764"/>
    </location>
</feature>
<protein>
    <recommendedName>
        <fullName evidence="10">Structure-specific endonuclease subunit SLX4</fullName>
    </recommendedName>
</protein>
<feature type="compositionally biased region" description="Polar residues" evidence="12">
    <location>
        <begin position="531"/>
        <end position="551"/>
    </location>
</feature>
<keyword evidence="9" id="KW-0539">Nucleus</keyword>
<dbReference type="Gene3D" id="3.30.710.10">
    <property type="entry name" value="Potassium Channel Kv1.1, Chain A"/>
    <property type="match status" value="1"/>
</dbReference>
<feature type="region of interest" description="Disordered" evidence="12">
    <location>
        <begin position="531"/>
        <end position="578"/>
    </location>
</feature>
<dbReference type="GO" id="GO:0000712">
    <property type="term" value="P:resolution of meiotic recombination intermediates"/>
    <property type="evidence" value="ECO:0007669"/>
    <property type="project" value="TreeGrafter"/>
</dbReference>
<dbReference type="CDD" id="cd18288">
    <property type="entry name" value="BTB_POZ_BTBD12_SLX4"/>
    <property type="match status" value="1"/>
</dbReference>
<feature type="region of interest" description="Disordered" evidence="12">
    <location>
        <begin position="1065"/>
        <end position="1091"/>
    </location>
</feature>
<evidence type="ECO:0000256" key="4">
    <source>
        <dbReference type="ARBA" id="ARBA00022763"/>
    </source>
</evidence>
<dbReference type="GO" id="GO:0006260">
    <property type="term" value="P:DNA replication"/>
    <property type="evidence" value="ECO:0007669"/>
    <property type="project" value="InterPro"/>
</dbReference>
<dbReference type="GeneID" id="106482330"/>
<feature type="compositionally biased region" description="Basic and acidic residues" evidence="12">
    <location>
        <begin position="871"/>
        <end position="897"/>
    </location>
</feature>
<dbReference type="GO" id="GO:0090656">
    <property type="term" value="P:t-circle formation"/>
    <property type="evidence" value="ECO:0007669"/>
    <property type="project" value="UniProtKB-ARBA"/>
</dbReference>
<evidence type="ECO:0000256" key="6">
    <source>
        <dbReference type="ARBA" id="ARBA00022833"/>
    </source>
</evidence>
<dbReference type="PROSITE" id="PS50097">
    <property type="entry name" value="BTB"/>
    <property type="match status" value="1"/>
</dbReference>
<dbReference type="GO" id="GO:0032206">
    <property type="term" value="P:positive regulation of telomere maintenance"/>
    <property type="evidence" value="ECO:0007669"/>
    <property type="project" value="UniProtKB-ARBA"/>
</dbReference>
<feature type="compositionally biased region" description="Polar residues" evidence="12">
    <location>
        <begin position="1337"/>
        <end position="1358"/>
    </location>
</feature>
<dbReference type="InterPro" id="IPR018574">
    <property type="entry name" value="Structure-sp_endonuc_su_Slx4"/>
</dbReference>
<feature type="compositionally biased region" description="Polar residues" evidence="12">
    <location>
        <begin position="126"/>
        <end position="136"/>
    </location>
</feature>
<feature type="region of interest" description="Disordered" evidence="12">
    <location>
        <begin position="336"/>
        <end position="372"/>
    </location>
</feature>
<dbReference type="InterPro" id="IPR011333">
    <property type="entry name" value="SKP1/BTB/POZ_sf"/>
</dbReference>
<feature type="domain" description="UBZ4-type" evidence="14">
    <location>
        <begin position="246"/>
        <end position="276"/>
    </location>
</feature>
<feature type="compositionally biased region" description="Basic and acidic residues" evidence="12">
    <location>
        <begin position="1262"/>
        <end position="1271"/>
    </location>
</feature>
<keyword evidence="7" id="KW-0233">DNA recombination</keyword>
<comment type="similarity">
    <text evidence="2">Belongs to the SLX4 family.</text>
</comment>
<feature type="domain" description="BTB" evidence="13">
    <location>
        <begin position="662"/>
        <end position="736"/>
    </location>
</feature>
<keyword evidence="16 17" id="KW-0540">Nuclease</keyword>
<dbReference type="SMART" id="SM00225">
    <property type="entry name" value="BTB"/>
    <property type="match status" value="1"/>
</dbReference>
<proteinExistence type="inferred from homology"/>
<feature type="region of interest" description="Disordered" evidence="12">
    <location>
        <begin position="126"/>
        <end position="145"/>
    </location>
</feature>
<comment type="subcellular location">
    <subcellularLocation>
        <location evidence="1">Nucleus</location>
    </subcellularLocation>
</comment>
<evidence type="ECO:0000313" key="16">
    <source>
        <dbReference type="RefSeq" id="XP_013795337.2"/>
    </source>
</evidence>
<dbReference type="PROSITE" id="PS51908">
    <property type="entry name" value="ZF_UBZ4"/>
    <property type="match status" value="1"/>
</dbReference>
<keyword evidence="3" id="KW-0479">Metal-binding</keyword>
<dbReference type="OrthoDB" id="5576441at2759"/>
<evidence type="ECO:0000259" key="14">
    <source>
        <dbReference type="PROSITE" id="PS51908"/>
    </source>
</evidence>
<dbReference type="InterPro" id="IPR006642">
    <property type="entry name" value="Rad18_UBZ4"/>
</dbReference>
<dbReference type="Pfam" id="PF00651">
    <property type="entry name" value="BTB"/>
    <property type="match status" value="1"/>
</dbReference>
<feature type="compositionally biased region" description="Basic and acidic residues" evidence="12">
    <location>
        <begin position="180"/>
        <end position="190"/>
    </location>
</feature>
<feature type="region of interest" description="Disordered" evidence="12">
    <location>
        <begin position="410"/>
        <end position="430"/>
    </location>
</feature>
<name>A0A8B7I8W0_9AVES</name>
<dbReference type="PANTHER" id="PTHR21541:SF3">
    <property type="entry name" value="STRUCTURE-SPECIFIC ENDONUCLEASE SUBUNIT SLX4"/>
    <property type="match status" value="1"/>
</dbReference>
<feature type="region of interest" description="Disordered" evidence="12">
    <location>
        <begin position="1162"/>
        <end position="1224"/>
    </location>
</feature>
<dbReference type="RefSeq" id="XP_013795337.2">
    <property type="nucleotide sequence ID" value="XM_013939883.2"/>
</dbReference>
<dbReference type="GO" id="GO:0006281">
    <property type="term" value="P:DNA repair"/>
    <property type="evidence" value="ECO:0007669"/>
    <property type="project" value="UniProtKB-KW"/>
</dbReference>
<feature type="region of interest" description="Disordered" evidence="12">
    <location>
        <begin position="1262"/>
        <end position="1292"/>
    </location>
</feature>
<keyword evidence="5 11" id="KW-0863">Zinc-finger</keyword>
<evidence type="ECO:0000256" key="2">
    <source>
        <dbReference type="ARBA" id="ARBA00006661"/>
    </source>
</evidence>
<evidence type="ECO:0000313" key="15">
    <source>
        <dbReference type="Proteomes" id="UP001652627"/>
    </source>
</evidence>
<dbReference type="InterPro" id="IPR000210">
    <property type="entry name" value="BTB/POZ_dom"/>
</dbReference>
<keyword evidence="6" id="KW-0862">Zinc</keyword>
<evidence type="ECO:0000256" key="3">
    <source>
        <dbReference type="ARBA" id="ARBA00022723"/>
    </source>
</evidence>
<dbReference type="GO" id="GO:0033557">
    <property type="term" value="C:Slx1-Slx4 complex"/>
    <property type="evidence" value="ECO:0007669"/>
    <property type="project" value="InterPro"/>
</dbReference>
<evidence type="ECO:0000256" key="7">
    <source>
        <dbReference type="ARBA" id="ARBA00023172"/>
    </source>
</evidence>
<feature type="compositionally biased region" description="Low complexity" evidence="12">
    <location>
        <begin position="1750"/>
        <end position="1764"/>
    </location>
</feature>
<feature type="compositionally biased region" description="Basic and acidic residues" evidence="12">
    <location>
        <begin position="353"/>
        <end position="372"/>
    </location>
</feature>
<dbReference type="Proteomes" id="UP001652627">
    <property type="component" value="Chromosome 16"/>
</dbReference>
<feature type="region of interest" description="Disordered" evidence="12">
    <location>
        <begin position="957"/>
        <end position="985"/>
    </location>
</feature>
<dbReference type="CDD" id="cd22999">
    <property type="entry name" value="SAP_SLX4"/>
    <property type="match status" value="1"/>
</dbReference>
<dbReference type="KEGG" id="aam:106482330"/>
<feature type="compositionally biased region" description="Polar residues" evidence="12">
    <location>
        <begin position="1208"/>
        <end position="1224"/>
    </location>
</feature>
<gene>
    <name evidence="16 17" type="primary">SLX4</name>
</gene>
<keyword evidence="8 11" id="KW-0234">DNA repair</keyword>
<feature type="region of interest" description="Disordered" evidence="12">
    <location>
        <begin position="180"/>
        <end position="219"/>
    </location>
</feature>
<feature type="region of interest" description="Disordered" evidence="12">
    <location>
        <begin position="19"/>
        <end position="101"/>
    </location>
</feature>
<dbReference type="PANTHER" id="PTHR21541">
    <property type="entry name" value="BTB POZ DOMAIN CONTAINING 12"/>
    <property type="match status" value="1"/>
</dbReference>
<feature type="region of interest" description="Disordered" evidence="12">
    <location>
        <begin position="1458"/>
        <end position="1506"/>
    </location>
</feature>
<keyword evidence="16 17" id="KW-0255">Endonuclease</keyword>
<evidence type="ECO:0000256" key="11">
    <source>
        <dbReference type="PROSITE-ProRule" id="PRU01256"/>
    </source>
</evidence>
<dbReference type="GO" id="GO:0008270">
    <property type="term" value="F:zinc ion binding"/>
    <property type="evidence" value="ECO:0007669"/>
    <property type="project" value="UniProtKB-KW"/>
</dbReference>
<reference evidence="16 17" key="1">
    <citation type="submission" date="2025-05" db="UniProtKB">
        <authorList>
            <consortium name="RefSeq"/>
        </authorList>
    </citation>
    <scope>IDENTIFICATION</scope>
    <source>
        <tissue evidence="16 17">Blood</tissue>
    </source>
</reference>
<accession>A0A8B7I8W0</accession>
<dbReference type="SUPFAM" id="SSF54695">
    <property type="entry name" value="POZ domain"/>
    <property type="match status" value="1"/>
</dbReference>
<evidence type="ECO:0000256" key="8">
    <source>
        <dbReference type="ARBA" id="ARBA00023204"/>
    </source>
</evidence>
<dbReference type="CTD" id="84464"/>